<dbReference type="OrthoDB" id="10432984at2759"/>
<keyword evidence="1" id="KW-1133">Transmembrane helix</keyword>
<gene>
    <name evidence="2" type="ORF">BDV24DRAFT_17470</name>
</gene>
<accession>A0A5N6YHR2</accession>
<keyword evidence="1" id="KW-0472">Membrane</keyword>
<feature type="transmembrane region" description="Helical" evidence="1">
    <location>
        <begin position="103"/>
        <end position="119"/>
    </location>
</feature>
<feature type="transmembrane region" description="Helical" evidence="1">
    <location>
        <begin position="32"/>
        <end position="53"/>
    </location>
</feature>
<dbReference type="Proteomes" id="UP000325558">
    <property type="component" value="Unassembled WGS sequence"/>
</dbReference>
<evidence type="ECO:0000256" key="1">
    <source>
        <dbReference type="SAM" id="Phobius"/>
    </source>
</evidence>
<sequence>MPQNVLIGLSLHFARAKPLIHSAGWQSSFFRRISVYIIVLPPTVVLKRFVLLFPGQRLQCRRTSFVLFRSVFSTFLLWGASSLFHSDRVLRSIEHLAESVRSLLSFAIPIFSPLLASILR</sequence>
<dbReference type="AlphaFoldDB" id="A0A5N6YHR2"/>
<name>A0A5N6YHR2_9EURO</name>
<reference evidence="2" key="1">
    <citation type="submission" date="2019-04" db="EMBL/GenBank/DDBJ databases">
        <title>Friends and foes A comparative genomics study of 23 Aspergillus species from section Flavi.</title>
        <authorList>
            <consortium name="DOE Joint Genome Institute"/>
            <person name="Kjaerbolling I."/>
            <person name="Vesth T."/>
            <person name="Frisvad J.C."/>
            <person name="Nybo J.L."/>
            <person name="Theobald S."/>
            <person name="Kildgaard S."/>
            <person name="Isbrandt T."/>
            <person name="Kuo A."/>
            <person name="Sato A."/>
            <person name="Lyhne E.K."/>
            <person name="Kogle M.E."/>
            <person name="Wiebenga A."/>
            <person name="Kun R.S."/>
            <person name="Lubbers R.J."/>
            <person name="Makela M.R."/>
            <person name="Barry K."/>
            <person name="Chovatia M."/>
            <person name="Clum A."/>
            <person name="Daum C."/>
            <person name="Haridas S."/>
            <person name="He G."/>
            <person name="LaButti K."/>
            <person name="Lipzen A."/>
            <person name="Mondo S."/>
            <person name="Riley R."/>
            <person name="Salamov A."/>
            <person name="Simmons B.A."/>
            <person name="Magnuson J.K."/>
            <person name="Henrissat B."/>
            <person name="Mortensen U.H."/>
            <person name="Larsen T.O."/>
            <person name="Devries R.P."/>
            <person name="Grigoriev I.V."/>
            <person name="Machida M."/>
            <person name="Baker S.E."/>
            <person name="Andersen M.R."/>
        </authorList>
    </citation>
    <scope>NUCLEOTIDE SEQUENCE</scope>
    <source>
        <strain evidence="2">CBS 117612</strain>
    </source>
</reference>
<keyword evidence="1" id="KW-0812">Transmembrane</keyword>
<feature type="transmembrane region" description="Helical" evidence="1">
    <location>
        <begin position="65"/>
        <end position="83"/>
    </location>
</feature>
<evidence type="ECO:0000313" key="2">
    <source>
        <dbReference type="EMBL" id="KAE8344453.1"/>
    </source>
</evidence>
<proteinExistence type="predicted"/>
<protein>
    <submittedName>
        <fullName evidence="2">Uncharacterized protein</fullName>
    </submittedName>
</protein>
<dbReference type="EMBL" id="ML737124">
    <property type="protein sequence ID" value="KAE8344453.1"/>
    <property type="molecule type" value="Genomic_DNA"/>
</dbReference>
<organism evidence="2">
    <name type="scientific">Aspergillus arachidicola</name>
    <dbReference type="NCBI Taxonomy" id="656916"/>
    <lineage>
        <taxon>Eukaryota</taxon>
        <taxon>Fungi</taxon>
        <taxon>Dikarya</taxon>
        <taxon>Ascomycota</taxon>
        <taxon>Pezizomycotina</taxon>
        <taxon>Eurotiomycetes</taxon>
        <taxon>Eurotiomycetidae</taxon>
        <taxon>Eurotiales</taxon>
        <taxon>Aspergillaceae</taxon>
        <taxon>Aspergillus</taxon>
        <taxon>Aspergillus subgen. Circumdati</taxon>
    </lineage>
</organism>